<dbReference type="AlphaFoldDB" id="A0A8X8CZR6"/>
<dbReference type="Proteomes" id="UP000886885">
    <property type="component" value="Chromosome 3A"/>
</dbReference>
<reference evidence="1" key="1">
    <citation type="journal article" date="2020" name="bioRxiv">
        <title>Hybrid origin of Populus tomentosa Carr. identified through genome sequencing and phylogenomic analysis.</title>
        <authorList>
            <person name="An X."/>
            <person name="Gao K."/>
            <person name="Chen Z."/>
            <person name="Li J."/>
            <person name="Yang X."/>
            <person name="Yang X."/>
            <person name="Zhou J."/>
            <person name="Guo T."/>
            <person name="Zhao T."/>
            <person name="Huang S."/>
            <person name="Miao D."/>
            <person name="Khan W.U."/>
            <person name="Rao P."/>
            <person name="Ye M."/>
            <person name="Lei B."/>
            <person name="Liao W."/>
            <person name="Wang J."/>
            <person name="Ji L."/>
            <person name="Li Y."/>
            <person name="Guo B."/>
            <person name="Mustafa N.S."/>
            <person name="Li S."/>
            <person name="Yun Q."/>
            <person name="Keller S.R."/>
            <person name="Mao J."/>
            <person name="Zhang R."/>
            <person name="Strauss S.H."/>
        </authorList>
    </citation>
    <scope>NUCLEOTIDE SEQUENCE</scope>
    <source>
        <strain evidence="1">GM15</strain>
        <tissue evidence="1">Leaf</tissue>
    </source>
</reference>
<keyword evidence="2" id="KW-1185">Reference proteome</keyword>
<name>A0A8X8CZR6_POPTO</name>
<protein>
    <submittedName>
        <fullName evidence="1">Uncharacterized protein</fullName>
    </submittedName>
</protein>
<comment type="caution">
    <text evidence="1">The sequence shown here is derived from an EMBL/GenBank/DDBJ whole genome shotgun (WGS) entry which is preliminary data.</text>
</comment>
<dbReference type="EMBL" id="JAAWWB010000005">
    <property type="protein sequence ID" value="KAG6781956.1"/>
    <property type="molecule type" value="Genomic_DNA"/>
</dbReference>
<accession>A0A8X8CZR6</accession>
<organism evidence="1 2">
    <name type="scientific">Populus tomentosa</name>
    <name type="common">Chinese white poplar</name>
    <dbReference type="NCBI Taxonomy" id="118781"/>
    <lineage>
        <taxon>Eukaryota</taxon>
        <taxon>Viridiplantae</taxon>
        <taxon>Streptophyta</taxon>
        <taxon>Embryophyta</taxon>
        <taxon>Tracheophyta</taxon>
        <taxon>Spermatophyta</taxon>
        <taxon>Magnoliopsida</taxon>
        <taxon>eudicotyledons</taxon>
        <taxon>Gunneridae</taxon>
        <taxon>Pentapetalae</taxon>
        <taxon>rosids</taxon>
        <taxon>fabids</taxon>
        <taxon>Malpighiales</taxon>
        <taxon>Salicaceae</taxon>
        <taxon>Saliceae</taxon>
        <taxon>Populus</taxon>
    </lineage>
</organism>
<evidence type="ECO:0000313" key="1">
    <source>
        <dbReference type="EMBL" id="KAG6781956.1"/>
    </source>
</evidence>
<evidence type="ECO:0000313" key="2">
    <source>
        <dbReference type="Proteomes" id="UP000886885"/>
    </source>
</evidence>
<gene>
    <name evidence="1" type="ORF">POTOM_011342</name>
</gene>
<sequence>MGEPPLSASTERAALAVDMLCPSNLQHRPSPETETHMSQVHRRGFRMEVRSVLAMRGTGGGCAPKGGCRLIPRTVEDDIDHWEMITIQSDSCGIFEC</sequence>
<proteinExistence type="predicted"/>